<dbReference type="InterPro" id="IPR023198">
    <property type="entry name" value="PGP-like_dom2"/>
</dbReference>
<dbReference type="InterPro" id="IPR023214">
    <property type="entry name" value="HAD_sf"/>
</dbReference>
<keyword evidence="1" id="KW-0378">Hydrolase</keyword>
<reference evidence="2" key="1">
    <citation type="journal article" date="2019" name="Int. J. Syst. Evol. Microbiol.">
        <title>The Global Catalogue of Microorganisms (GCM) 10K type strain sequencing project: providing services to taxonomists for standard genome sequencing and annotation.</title>
        <authorList>
            <consortium name="The Broad Institute Genomics Platform"/>
            <consortium name="The Broad Institute Genome Sequencing Center for Infectious Disease"/>
            <person name="Wu L."/>
            <person name="Ma J."/>
        </authorList>
    </citation>
    <scope>NUCLEOTIDE SEQUENCE [LARGE SCALE GENOMIC DNA]</scope>
    <source>
        <strain evidence="2">CGMCC 4.7144</strain>
    </source>
</reference>
<comment type="caution">
    <text evidence="1">The sequence shown here is derived from an EMBL/GenBank/DDBJ whole genome shotgun (WGS) entry which is preliminary data.</text>
</comment>
<dbReference type="EMBL" id="JBHSQS010000001">
    <property type="protein sequence ID" value="MFC5921801.1"/>
    <property type="molecule type" value="Genomic_DNA"/>
</dbReference>
<accession>A0ABW1GXA0</accession>
<dbReference type="EC" id="3.-.-.-" evidence="1"/>
<dbReference type="Gene3D" id="3.40.50.1000">
    <property type="entry name" value="HAD superfamily/HAD-like"/>
    <property type="match status" value="1"/>
</dbReference>
<dbReference type="InterPro" id="IPR050155">
    <property type="entry name" value="HAD-like_hydrolase_sf"/>
</dbReference>
<dbReference type="Gene3D" id="1.10.150.240">
    <property type="entry name" value="Putative phosphatase, domain 2"/>
    <property type="match status" value="1"/>
</dbReference>
<organism evidence="1 2">
    <name type="scientific">Micromonospora vulcania</name>
    <dbReference type="NCBI Taxonomy" id="1441873"/>
    <lineage>
        <taxon>Bacteria</taxon>
        <taxon>Bacillati</taxon>
        <taxon>Actinomycetota</taxon>
        <taxon>Actinomycetes</taxon>
        <taxon>Micromonosporales</taxon>
        <taxon>Micromonosporaceae</taxon>
        <taxon>Micromonospora</taxon>
    </lineage>
</organism>
<dbReference type="Pfam" id="PF13242">
    <property type="entry name" value="Hydrolase_like"/>
    <property type="match status" value="1"/>
</dbReference>
<dbReference type="SUPFAM" id="SSF56784">
    <property type="entry name" value="HAD-like"/>
    <property type="match status" value="1"/>
</dbReference>
<keyword evidence="2" id="KW-1185">Reference proteome</keyword>
<dbReference type="InterPro" id="IPR036412">
    <property type="entry name" value="HAD-like_sf"/>
</dbReference>
<dbReference type="PANTHER" id="PTHR43434">
    <property type="entry name" value="PHOSPHOGLYCOLATE PHOSPHATASE"/>
    <property type="match status" value="1"/>
</dbReference>
<protein>
    <submittedName>
        <fullName evidence="1">HAD family hydrolase</fullName>
        <ecNumber evidence="1">3.-.-.-</ecNumber>
    </submittedName>
</protein>
<dbReference type="RefSeq" id="WP_377503818.1">
    <property type="nucleotide sequence ID" value="NZ_JBHSQS010000001.1"/>
</dbReference>
<evidence type="ECO:0000313" key="2">
    <source>
        <dbReference type="Proteomes" id="UP001596226"/>
    </source>
</evidence>
<gene>
    <name evidence="1" type="ORF">ACFQGL_00405</name>
</gene>
<name>A0ABW1GXA0_9ACTN</name>
<sequence length="226" mass="24021">MTPAHPHLVWDWNGTLLNDLSLIVAAYNVAFASSGGPTVTSDEHRVRFRRPIAEYYADVLGQAVDDEEFGRLSRIFHDAYRDGLTTCELAADARTAMASWPGSQSLLSMWFHEELVPTVHARGLTGHFLRVDGFVPVDGMRATVGGDSKAESLRRHLAELGVAGSSAVLIGDTVDDADAALAVGARAVLYSGGHSDPAVLRASGHPVADTLTEAVALAGELSFVGR</sequence>
<proteinExistence type="predicted"/>
<dbReference type="GO" id="GO:0016787">
    <property type="term" value="F:hydrolase activity"/>
    <property type="evidence" value="ECO:0007669"/>
    <property type="project" value="UniProtKB-KW"/>
</dbReference>
<evidence type="ECO:0000313" key="1">
    <source>
        <dbReference type="EMBL" id="MFC5921801.1"/>
    </source>
</evidence>
<dbReference type="PANTHER" id="PTHR43434:SF1">
    <property type="entry name" value="PHOSPHOGLYCOLATE PHOSPHATASE"/>
    <property type="match status" value="1"/>
</dbReference>
<dbReference type="Proteomes" id="UP001596226">
    <property type="component" value="Unassembled WGS sequence"/>
</dbReference>